<dbReference type="GO" id="GO:0016491">
    <property type="term" value="F:oxidoreductase activity"/>
    <property type="evidence" value="ECO:0007669"/>
    <property type="project" value="InterPro"/>
</dbReference>
<dbReference type="HOGENOM" id="CLU_026673_3_4_1"/>
<dbReference type="VEuPathDB" id="FungiDB:PLEOSDRAFT_1113658"/>
<evidence type="ECO:0000259" key="1">
    <source>
        <dbReference type="SMART" id="SM00829"/>
    </source>
</evidence>
<feature type="domain" description="Enoyl reductase (ER)" evidence="1">
    <location>
        <begin position="16"/>
        <end position="347"/>
    </location>
</feature>
<dbReference type="Proteomes" id="UP000027073">
    <property type="component" value="Unassembled WGS sequence"/>
</dbReference>
<dbReference type="AlphaFoldDB" id="A0A067NGB6"/>
<protein>
    <recommendedName>
        <fullName evidence="1">Enoyl reductase (ER) domain-containing protein</fullName>
    </recommendedName>
</protein>
<dbReference type="Gene3D" id="3.40.50.720">
    <property type="entry name" value="NAD(P)-binding Rossmann-like Domain"/>
    <property type="match status" value="1"/>
</dbReference>
<dbReference type="CDD" id="cd08276">
    <property type="entry name" value="MDR7"/>
    <property type="match status" value="1"/>
</dbReference>
<dbReference type="InterPro" id="IPR011032">
    <property type="entry name" value="GroES-like_sf"/>
</dbReference>
<dbReference type="PANTHER" id="PTHR45033">
    <property type="match status" value="1"/>
</dbReference>
<dbReference type="STRING" id="1137138.A0A067NGB6"/>
<dbReference type="InterPro" id="IPR036291">
    <property type="entry name" value="NAD(P)-bd_dom_sf"/>
</dbReference>
<name>A0A067NGB6_PLEO1</name>
<dbReference type="InParanoid" id="A0A067NGB6"/>
<evidence type="ECO:0000313" key="3">
    <source>
        <dbReference type="Proteomes" id="UP000027073"/>
    </source>
</evidence>
<organism evidence="2 3">
    <name type="scientific">Pleurotus ostreatus (strain PC15)</name>
    <name type="common">Oyster mushroom</name>
    <dbReference type="NCBI Taxonomy" id="1137138"/>
    <lineage>
        <taxon>Eukaryota</taxon>
        <taxon>Fungi</taxon>
        <taxon>Dikarya</taxon>
        <taxon>Basidiomycota</taxon>
        <taxon>Agaricomycotina</taxon>
        <taxon>Agaricomycetes</taxon>
        <taxon>Agaricomycetidae</taxon>
        <taxon>Agaricales</taxon>
        <taxon>Pleurotineae</taxon>
        <taxon>Pleurotaceae</taxon>
        <taxon>Pleurotus</taxon>
    </lineage>
</organism>
<dbReference type="SUPFAM" id="SSF50129">
    <property type="entry name" value="GroES-like"/>
    <property type="match status" value="1"/>
</dbReference>
<dbReference type="InterPro" id="IPR013149">
    <property type="entry name" value="ADH-like_C"/>
</dbReference>
<dbReference type="Pfam" id="PF00107">
    <property type="entry name" value="ADH_zinc_N"/>
    <property type="match status" value="1"/>
</dbReference>
<dbReference type="SUPFAM" id="SSF51735">
    <property type="entry name" value="NAD(P)-binding Rossmann-fold domains"/>
    <property type="match status" value="1"/>
</dbReference>
<dbReference type="SMART" id="SM00829">
    <property type="entry name" value="PKS_ER"/>
    <property type="match status" value="1"/>
</dbReference>
<dbReference type="InterPro" id="IPR020843">
    <property type="entry name" value="ER"/>
</dbReference>
<evidence type="ECO:0000313" key="2">
    <source>
        <dbReference type="EMBL" id="KDQ26020.1"/>
    </source>
</evidence>
<dbReference type="Gene3D" id="3.90.180.10">
    <property type="entry name" value="Medium-chain alcohol dehydrogenases, catalytic domain"/>
    <property type="match status" value="1"/>
</dbReference>
<reference evidence="3" key="1">
    <citation type="journal article" date="2014" name="Proc. Natl. Acad. Sci. U.S.A.">
        <title>Extensive sampling of basidiomycete genomes demonstrates inadequacy of the white-rot/brown-rot paradigm for wood decay fungi.</title>
        <authorList>
            <person name="Riley R."/>
            <person name="Salamov A.A."/>
            <person name="Brown D.W."/>
            <person name="Nagy L.G."/>
            <person name="Floudas D."/>
            <person name="Held B.W."/>
            <person name="Levasseur A."/>
            <person name="Lombard V."/>
            <person name="Morin E."/>
            <person name="Otillar R."/>
            <person name="Lindquist E.A."/>
            <person name="Sun H."/>
            <person name="LaButti K.M."/>
            <person name="Schmutz J."/>
            <person name="Jabbour D."/>
            <person name="Luo H."/>
            <person name="Baker S.E."/>
            <person name="Pisabarro A.G."/>
            <person name="Walton J.D."/>
            <person name="Blanchette R.A."/>
            <person name="Henrissat B."/>
            <person name="Martin F."/>
            <person name="Cullen D."/>
            <person name="Hibbett D.S."/>
            <person name="Grigoriev I.V."/>
        </authorList>
    </citation>
    <scope>NUCLEOTIDE SEQUENCE [LARGE SCALE GENOMIC DNA]</scope>
    <source>
        <strain evidence="3">PC15</strain>
    </source>
</reference>
<dbReference type="PANTHER" id="PTHR45033:SF2">
    <property type="entry name" value="ZINC-TYPE ALCOHOL DEHYDROGENASE-LIKE PROTEIN C1773.06C"/>
    <property type="match status" value="1"/>
</dbReference>
<dbReference type="EMBL" id="KL198010">
    <property type="protein sequence ID" value="KDQ26020.1"/>
    <property type="molecule type" value="Genomic_DNA"/>
</dbReference>
<dbReference type="Pfam" id="PF08240">
    <property type="entry name" value="ADH_N"/>
    <property type="match status" value="1"/>
</dbReference>
<proteinExistence type="predicted"/>
<sequence length="350" mass="37496">MSPPTTTKHYVVSKIGSLDNLTLKESSIRPLKTNEVLVRVQAVSLNYRDVLVAKGLYGGPDLIIQEDLVPCSDYSGEIALVGEDAQGKWKLGDRVCCNFAQMHVDEYDALEPNASVKTMSGGPVQGVLSQYVICPAEGLELIPDHLSFEEAATLPGAALTAYNALLGPNPVKAGDHVLIQGTGGVSIFGLQIAVASGATVIATSSSDEKLKVASKLGAKHLINYKTTPDWEKVVKEITNGRGVDHVIEVGGLGTLLKSLQSVKQSGWVHLVGFLAQGGDANLVYPIILRAAQLRGILFGSVEQFKGLIRLLKAHDLHPVIDKVFPFDQALQAFRHLESQAHIGKVVIKVE</sequence>
<dbReference type="OrthoDB" id="9930022at2759"/>
<dbReference type="InterPro" id="IPR013154">
    <property type="entry name" value="ADH-like_N"/>
</dbReference>
<gene>
    <name evidence="2" type="ORF">PLEOSDRAFT_1113658</name>
</gene>
<accession>A0A067NGB6</accession>
<dbReference type="InterPro" id="IPR052711">
    <property type="entry name" value="Zinc_ADH-like"/>
</dbReference>